<accession>A0A0X3NTV4</accession>
<gene>
    <name evidence="1" type="ORF">TR139989</name>
</gene>
<reference evidence="1" key="1">
    <citation type="submission" date="2016-01" db="EMBL/GenBank/DDBJ databases">
        <title>Reference transcriptome for the parasite Schistocephalus solidus: insights into the molecular evolution of parasitism.</title>
        <authorList>
            <person name="Hebert F.O."/>
            <person name="Grambauer S."/>
            <person name="Barber I."/>
            <person name="Landry C.R."/>
            <person name="Aubin-Horth N."/>
        </authorList>
    </citation>
    <scope>NUCLEOTIDE SEQUENCE</scope>
</reference>
<proteinExistence type="predicted"/>
<sequence length="123" mass="14064">MHILCNFIKILSKWCINVRQLTAHDTVGGQPTIFHVSNPFFGLKVAIEAKDRPLLRISIHSEDEESRRRSPAPVERTGRLFLVLNLYPLLNFSQKPTFIGKIMSLDGIFLRAIVTSEHFMTLC</sequence>
<protein>
    <submittedName>
        <fullName evidence="1">Uncharacterized protein</fullName>
    </submittedName>
</protein>
<organism evidence="1">
    <name type="scientific">Schistocephalus solidus</name>
    <name type="common">Tapeworm</name>
    <dbReference type="NCBI Taxonomy" id="70667"/>
    <lineage>
        <taxon>Eukaryota</taxon>
        <taxon>Metazoa</taxon>
        <taxon>Spiralia</taxon>
        <taxon>Lophotrochozoa</taxon>
        <taxon>Platyhelminthes</taxon>
        <taxon>Cestoda</taxon>
        <taxon>Eucestoda</taxon>
        <taxon>Diphyllobothriidea</taxon>
        <taxon>Diphyllobothriidae</taxon>
        <taxon>Schistocephalus</taxon>
    </lineage>
</organism>
<name>A0A0X3NTV4_SCHSO</name>
<dbReference type="AlphaFoldDB" id="A0A0X3NTV4"/>
<dbReference type="EMBL" id="GEEE01020001">
    <property type="protein sequence ID" value="JAP43224.1"/>
    <property type="molecule type" value="Transcribed_RNA"/>
</dbReference>
<evidence type="ECO:0000313" key="1">
    <source>
        <dbReference type="EMBL" id="JAP43224.1"/>
    </source>
</evidence>